<evidence type="ECO:0000256" key="6">
    <source>
        <dbReference type="PROSITE-ProRule" id="PRU00283"/>
    </source>
</evidence>
<dbReference type="PRINTS" id="PR00380">
    <property type="entry name" value="KINESINHEAVY"/>
</dbReference>
<feature type="coiled-coil region" evidence="8">
    <location>
        <begin position="126"/>
        <end position="153"/>
    </location>
</feature>
<dbReference type="InterPro" id="IPR001752">
    <property type="entry name" value="Kinesin_motor_dom"/>
</dbReference>
<reference evidence="11" key="1">
    <citation type="submission" date="2023-06" db="EMBL/GenBank/DDBJ databases">
        <title>Reference genome for the Northern bat (Eptesicus nilssonii), a most northern bat species.</title>
        <authorList>
            <person name="Laine V.N."/>
            <person name="Pulliainen A.T."/>
            <person name="Lilley T.M."/>
        </authorList>
    </citation>
    <scope>NUCLEOTIDE SEQUENCE</scope>
    <source>
        <strain evidence="11">BLF_Eptnil</strain>
        <tissue evidence="11">Kidney</tissue>
    </source>
</reference>
<dbReference type="PANTHER" id="PTHR47972">
    <property type="entry name" value="KINESIN-LIKE PROTEIN KLP-3"/>
    <property type="match status" value="1"/>
</dbReference>
<sequence length="799" mass="84147">MPAARGGRWGLLPERRARQLQRQMQAKEERIAELETENAVLHLGLAQRPRLAGTRWREGLPQRTRSLLRLQQVAQRLRQDLRELRAASADLLGSCRDQQQGCLSRILAAVQSAQHHGALPSWRARALRLEQSLQELSARFHRERQRRRQLHNRLVELQGNIRVHCRIRPAMPAAAEPHDPVSHSSSASGDVAHAVDDETVLVQCSRPGHHAVHKTFNFERVYGPAEGQAAVFADVCPLLTSLLDGYNVCIMAYGQTGSGKTHTMLGPRPLAPPGPTGSSPGGGALPTPRVEVSVLEVYNNDIFDLLAEDGCAARPGLRREVPTTREGRKAVSPLTCLPVGSAGELMELVGAGLRLRARRATSVHADSSRSHLVVTVTLTAAASGGRHPPSPSPPATGRRPRAPRRASSGSPGALPESPARPAGQVRARLQLVDLAGSECAAASGARGPALREASFINRSLAALADVLGALAARRDHVPYRNSKLTHLLQDALGGDAKLLVIVCVSPHRQHMAETLQSLGFGARARQVERQGGRGRPAPRGPRSVGACGLRPPSPLFPATSARVMFAPRNELLYIRRDSPGFSAEPTRQPGHVAKAADAPGEVGPGAAGSRGCCPGRRVLGQREQRVLCPGGAGVRWGSGEQRVRVWGGGSWGSGEQRVLSGEAGSGVAAGREQRVLSQGGGPGQRGQRGADGEGVLGDSGSRRVLSGQRGAMQSLTAGSSHRRAKLPGLSSGSGTRPGPWGGSVSPTNSTPPVRVLLCTAWSPQRGGGLAGRGAVSSKSPGPCGDTWPLGGACLPPSSG</sequence>
<gene>
    <name evidence="11" type="ORF">QTO34_000957</name>
</gene>
<comment type="subcellular location">
    <subcellularLocation>
        <location evidence="1">Cytoplasm</location>
        <location evidence="1">Cytoskeleton</location>
    </subcellularLocation>
</comment>
<dbReference type="PROSITE" id="PS50067">
    <property type="entry name" value="KINESIN_MOTOR_2"/>
    <property type="match status" value="1"/>
</dbReference>
<dbReference type="PROSITE" id="PS00411">
    <property type="entry name" value="KINESIN_MOTOR_1"/>
    <property type="match status" value="1"/>
</dbReference>
<proteinExistence type="inferred from homology"/>
<keyword evidence="5" id="KW-0206">Cytoskeleton</keyword>
<name>A0AA40HUS7_CNENI</name>
<dbReference type="PANTHER" id="PTHR47972:SF63">
    <property type="entry name" value="KINESIN FAMILY MEMBER 25"/>
    <property type="match status" value="1"/>
</dbReference>
<keyword evidence="3 6" id="KW-0547">Nucleotide-binding</keyword>
<keyword evidence="6 7" id="KW-0505">Motor protein</keyword>
<dbReference type="Gene3D" id="3.40.850.10">
    <property type="entry name" value="Kinesin motor domain"/>
    <property type="match status" value="1"/>
</dbReference>
<keyword evidence="4 6" id="KW-0067">ATP-binding</keyword>
<dbReference type="InterPro" id="IPR019821">
    <property type="entry name" value="Kinesin_motor_CS"/>
</dbReference>
<feature type="region of interest" description="Disordered" evidence="9">
    <location>
        <begin position="379"/>
        <end position="422"/>
    </location>
</feature>
<organism evidence="11 12">
    <name type="scientific">Cnephaeus nilssonii</name>
    <name type="common">Northern bat</name>
    <name type="synonym">Eptesicus nilssonii</name>
    <dbReference type="NCBI Taxonomy" id="3371016"/>
    <lineage>
        <taxon>Eukaryota</taxon>
        <taxon>Metazoa</taxon>
        <taxon>Chordata</taxon>
        <taxon>Craniata</taxon>
        <taxon>Vertebrata</taxon>
        <taxon>Euteleostomi</taxon>
        <taxon>Mammalia</taxon>
        <taxon>Eutheria</taxon>
        <taxon>Laurasiatheria</taxon>
        <taxon>Chiroptera</taxon>
        <taxon>Yangochiroptera</taxon>
        <taxon>Vespertilionidae</taxon>
        <taxon>Cnephaeus</taxon>
    </lineage>
</organism>
<dbReference type="Pfam" id="PF16796">
    <property type="entry name" value="Microtub_bd"/>
    <property type="match status" value="1"/>
</dbReference>
<evidence type="ECO:0000313" key="12">
    <source>
        <dbReference type="Proteomes" id="UP001177744"/>
    </source>
</evidence>
<dbReference type="Proteomes" id="UP001177744">
    <property type="component" value="Unassembled WGS sequence"/>
</dbReference>
<dbReference type="SUPFAM" id="SSF52540">
    <property type="entry name" value="P-loop containing nucleoside triphosphate hydrolases"/>
    <property type="match status" value="1"/>
</dbReference>
<dbReference type="GO" id="GO:0007018">
    <property type="term" value="P:microtubule-based movement"/>
    <property type="evidence" value="ECO:0007669"/>
    <property type="project" value="InterPro"/>
</dbReference>
<dbReference type="InterPro" id="IPR036961">
    <property type="entry name" value="Kinesin_motor_dom_sf"/>
</dbReference>
<dbReference type="GO" id="GO:0003777">
    <property type="term" value="F:microtubule motor activity"/>
    <property type="evidence" value="ECO:0007669"/>
    <property type="project" value="InterPro"/>
</dbReference>
<protein>
    <recommendedName>
        <fullName evidence="7">Kinesin-like protein</fullName>
    </recommendedName>
</protein>
<dbReference type="AlphaFoldDB" id="A0AA40HUS7"/>
<dbReference type="InterPro" id="IPR027417">
    <property type="entry name" value="P-loop_NTPase"/>
</dbReference>
<evidence type="ECO:0000256" key="4">
    <source>
        <dbReference type="ARBA" id="ARBA00022840"/>
    </source>
</evidence>
<evidence type="ECO:0000256" key="8">
    <source>
        <dbReference type="SAM" id="Coils"/>
    </source>
</evidence>
<keyword evidence="2" id="KW-0963">Cytoplasm</keyword>
<dbReference type="EMBL" id="JAULJE010000010">
    <property type="protein sequence ID" value="KAK1337856.1"/>
    <property type="molecule type" value="Genomic_DNA"/>
</dbReference>
<keyword evidence="7" id="KW-0493">Microtubule</keyword>
<comment type="caution">
    <text evidence="11">The sequence shown here is derived from an EMBL/GenBank/DDBJ whole genome shotgun (WGS) entry which is preliminary data.</text>
</comment>
<dbReference type="SMART" id="SM00129">
    <property type="entry name" value="KISc"/>
    <property type="match status" value="1"/>
</dbReference>
<evidence type="ECO:0000256" key="5">
    <source>
        <dbReference type="ARBA" id="ARBA00023212"/>
    </source>
</evidence>
<feature type="domain" description="Kinesin motor" evidence="10">
    <location>
        <begin position="160"/>
        <end position="527"/>
    </location>
</feature>
<evidence type="ECO:0000313" key="11">
    <source>
        <dbReference type="EMBL" id="KAK1337856.1"/>
    </source>
</evidence>
<feature type="binding site" evidence="6">
    <location>
        <begin position="254"/>
        <end position="261"/>
    </location>
    <ligand>
        <name>ATP</name>
        <dbReference type="ChEBI" id="CHEBI:30616"/>
    </ligand>
</feature>
<keyword evidence="12" id="KW-1185">Reference proteome</keyword>
<comment type="similarity">
    <text evidence="6 7">Belongs to the TRAFAC class myosin-kinesin ATPase superfamily. Kinesin family.</text>
</comment>
<dbReference type="Pfam" id="PF00225">
    <property type="entry name" value="Kinesin"/>
    <property type="match status" value="1"/>
</dbReference>
<evidence type="ECO:0000256" key="3">
    <source>
        <dbReference type="ARBA" id="ARBA00022741"/>
    </source>
</evidence>
<feature type="region of interest" description="Disordered" evidence="9">
    <location>
        <begin position="648"/>
        <end position="751"/>
    </location>
</feature>
<feature type="region of interest" description="Disordered" evidence="9">
    <location>
        <begin position="529"/>
        <end position="551"/>
    </location>
</feature>
<evidence type="ECO:0000259" key="10">
    <source>
        <dbReference type="PROSITE" id="PS50067"/>
    </source>
</evidence>
<dbReference type="GO" id="GO:0005524">
    <property type="term" value="F:ATP binding"/>
    <property type="evidence" value="ECO:0007669"/>
    <property type="project" value="UniProtKB-UniRule"/>
</dbReference>
<accession>A0AA40HUS7</accession>
<feature type="region of interest" description="Disordered" evidence="9">
    <location>
        <begin position="579"/>
        <end position="609"/>
    </location>
</feature>
<evidence type="ECO:0000256" key="1">
    <source>
        <dbReference type="ARBA" id="ARBA00004245"/>
    </source>
</evidence>
<keyword evidence="8" id="KW-0175">Coiled coil</keyword>
<dbReference type="InterPro" id="IPR027640">
    <property type="entry name" value="Kinesin-like_fam"/>
</dbReference>
<dbReference type="GO" id="GO:0005874">
    <property type="term" value="C:microtubule"/>
    <property type="evidence" value="ECO:0007669"/>
    <property type="project" value="UniProtKB-KW"/>
</dbReference>
<evidence type="ECO:0000256" key="2">
    <source>
        <dbReference type="ARBA" id="ARBA00022490"/>
    </source>
</evidence>
<dbReference type="GO" id="GO:0008017">
    <property type="term" value="F:microtubule binding"/>
    <property type="evidence" value="ECO:0007669"/>
    <property type="project" value="InterPro"/>
</dbReference>
<evidence type="ECO:0000256" key="9">
    <source>
        <dbReference type="SAM" id="MobiDB-lite"/>
    </source>
</evidence>
<evidence type="ECO:0000256" key="7">
    <source>
        <dbReference type="RuleBase" id="RU000394"/>
    </source>
</evidence>
<dbReference type="InterPro" id="IPR031852">
    <property type="entry name" value="Vik1/Cik1_MT-bd"/>
</dbReference>